<sequence>MVDLTEGALRFVQLYGPFALFLFTFLESSMLFPFLPSEAVVPAAAALLITDPVSFVVFVLAAGAGGTVGAFVPFYVFRGSRVAESDWIRDRITVSDDRIDEGREWFRRWGQSSVLWGRFLPVLRSVISIPAGFADMLPARFGVYTAVGTIAFYAAAGGVVYYGRQRSLFETAFEAATDSPILTVGGTLALLGIGLLVKSRFRRSAFSE</sequence>
<evidence type="ECO:0000256" key="2">
    <source>
        <dbReference type="ARBA" id="ARBA00022475"/>
    </source>
</evidence>
<dbReference type="OrthoDB" id="204088at2157"/>
<dbReference type="EMBL" id="JABURA010000001">
    <property type="protein sequence ID" value="NUB92558.1"/>
    <property type="molecule type" value="Genomic_DNA"/>
</dbReference>
<gene>
    <name evidence="8" type="ORF">HT576_16230</name>
</gene>
<evidence type="ECO:0000313" key="8">
    <source>
        <dbReference type="EMBL" id="NUB92558.1"/>
    </source>
</evidence>
<evidence type="ECO:0000256" key="6">
    <source>
        <dbReference type="SAM" id="Phobius"/>
    </source>
</evidence>
<dbReference type="PANTHER" id="PTHR42709:SF6">
    <property type="entry name" value="UNDECAPRENYL PHOSPHATE TRANSPORTER A"/>
    <property type="match status" value="1"/>
</dbReference>
<dbReference type="Pfam" id="PF09335">
    <property type="entry name" value="VTT_dom"/>
    <property type="match status" value="1"/>
</dbReference>
<evidence type="ECO:0000256" key="3">
    <source>
        <dbReference type="ARBA" id="ARBA00022692"/>
    </source>
</evidence>
<keyword evidence="4 6" id="KW-1133">Transmembrane helix</keyword>
<feature type="transmembrane region" description="Helical" evidence="6">
    <location>
        <begin position="12"/>
        <end position="35"/>
    </location>
</feature>
<feature type="transmembrane region" description="Helical" evidence="6">
    <location>
        <begin position="55"/>
        <end position="77"/>
    </location>
</feature>
<feature type="domain" description="VTT" evidence="7">
    <location>
        <begin position="35"/>
        <end position="153"/>
    </location>
</feature>
<proteinExistence type="predicted"/>
<comment type="subcellular location">
    <subcellularLocation>
        <location evidence="1">Cell membrane</location>
        <topology evidence="1">Multi-pass membrane protein</topology>
    </subcellularLocation>
</comment>
<dbReference type="GO" id="GO:0005886">
    <property type="term" value="C:plasma membrane"/>
    <property type="evidence" value="ECO:0007669"/>
    <property type="project" value="UniProtKB-SubCell"/>
</dbReference>
<evidence type="ECO:0000256" key="5">
    <source>
        <dbReference type="ARBA" id="ARBA00023136"/>
    </source>
</evidence>
<dbReference type="PANTHER" id="PTHR42709">
    <property type="entry name" value="ALKALINE PHOSPHATASE LIKE PROTEIN"/>
    <property type="match status" value="1"/>
</dbReference>
<reference evidence="8" key="1">
    <citation type="submission" date="2020-06" db="EMBL/GenBank/DDBJ databases">
        <title>Haloterrigena sp. nov., an extremely halophilic archaeon isolated from a saline sediment.</title>
        <authorList>
            <person name="Liu B.-B."/>
        </authorList>
    </citation>
    <scope>NUCLEOTIDE SEQUENCE</scope>
    <source>
        <strain evidence="8">SYSU A121-1</strain>
    </source>
</reference>
<evidence type="ECO:0000313" key="9">
    <source>
        <dbReference type="Proteomes" id="UP000728647"/>
    </source>
</evidence>
<dbReference type="InterPro" id="IPR051311">
    <property type="entry name" value="DedA_domain"/>
</dbReference>
<dbReference type="RefSeq" id="WP_174702559.1">
    <property type="nucleotide sequence ID" value="NZ_JABURA010000001.1"/>
</dbReference>
<feature type="transmembrane region" description="Helical" evidence="6">
    <location>
        <begin position="181"/>
        <end position="197"/>
    </location>
</feature>
<name>A0A8J8GM39_9EURY</name>
<evidence type="ECO:0000256" key="1">
    <source>
        <dbReference type="ARBA" id="ARBA00004651"/>
    </source>
</evidence>
<dbReference type="Proteomes" id="UP000728647">
    <property type="component" value="Unassembled WGS sequence"/>
</dbReference>
<evidence type="ECO:0000256" key="4">
    <source>
        <dbReference type="ARBA" id="ARBA00022989"/>
    </source>
</evidence>
<comment type="caution">
    <text evidence="8">The sequence shown here is derived from an EMBL/GenBank/DDBJ whole genome shotgun (WGS) entry which is preliminary data.</text>
</comment>
<protein>
    <submittedName>
        <fullName evidence="8">VTT domain-containing protein</fullName>
    </submittedName>
</protein>
<keyword evidence="2" id="KW-1003">Cell membrane</keyword>
<feature type="transmembrane region" description="Helical" evidence="6">
    <location>
        <begin position="141"/>
        <end position="161"/>
    </location>
</feature>
<keyword evidence="5 6" id="KW-0472">Membrane</keyword>
<organism evidence="8 9">
    <name type="scientific">Haloterrigena gelatinilytica</name>
    <dbReference type="NCBI Taxonomy" id="2741724"/>
    <lineage>
        <taxon>Archaea</taxon>
        <taxon>Methanobacteriati</taxon>
        <taxon>Methanobacteriota</taxon>
        <taxon>Stenosarchaea group</taxon>
        <taxon>Halobacteria</taxon>
        <taxon>Halobacteriales</taxon>
        <taxon>Natrialbaceae</taxon>
        <taxon>Haloterrigena</taxon>
    </lineage>
</organism>
<evidence type="ECO:0000259" key="7">
    <source>
        <dbReference type="Pfam" id="PF09335"/>
    </source>
</evidence>
<dbReference type="InterPro" id="IPR032816">
    <property type="entry name" value="VTT_dom"/>
</dbReference>
<keyword evidence="3 6" id="KW-0812">Transmembrane</keyword>
<dbReference type="AlphaFoldDB" id="A0A8J8GM39"/>
<accession>A0A8J8GM39</accession>